<dbReference type="InterPro" id="IPR014757">
    <property type="entry name" value="Tscrpt_reg_IclR_C"/>
</dbReference>
<evidence type="ECO:0000313" key="7">
    <source>
        <dbReference type="EMBL" id="RII38186.1"/>
    </source>
</evidence>
<dbReference type="GO" id="GO:0003700">
    <property type="term" value="F:DNA-binding transcription factor activity"/>
    <property type="evidence" value="ECO:0007669"/>
    <property type="project" value="TreeGrafter"/>
</dbReference>
<reference evidence="7 8" key="1">
    <citation type="submission" date="2018-08" db="EMBL/GenBank/DDBJ databases">
        <title>Pseudooceanicola sediminis CY03 in the family Rhodobacteracea.</title>
        <authorList>
            <person name="Zhang Y.-J."/>
        </authorList>
    </citation>
    <scope>NUCLEOTIDE SEQUENCE [LARGE SCALE GENOMIC DNA]</scope>
    <source>
        <strain evidence="7 8">CY03</strain>
    </source>
</reference>
<dbReference type="PANTHER" id="PTHR30136:SF23">
    <property type="entry name" value="DNA-BINDING TRANSCRIPTIONAL ACTIVATOR MHPR"/>
    <property type="match status" value="1"/>
</dbReference>
<dbReference type="SUPFAM" id="SSF55781">
    <property type="entry name" value="GAF domain-like"/>
    <property type="match status" value="1"/>
</dbReference>
<dbReference type="GO" id="GO:0045892">
    <property type="term" value="P:negative regulation of DNA-templated transcription"/>
    <property type="evidence" value="ECO:0007669"/>
    <property type="project" value="TreeGrafter"/>
</dbReference>
<dbReference type="Pfam" id="PF09339">
    <property type="entry name" value="HTH_IclR"/>
    <property type="match status" value="1"/>
</dbReference>
<dbReference type="PROSITE" id="PS51077">
    <property type="entry name" value="HTH_ICLR"/>
    <property type="match status" value="1"/>
</dbReference>
<dbReference type="AlphaFoldDB" id="A0A399J5W2"/>
<dbReference type="RefSeq" id="WP_119399570.1">
    <property type="nucleotide sequence ID" value="NZ_QWJJ01000011.1"/>
</dbReference>
<comment type="caution">
    <text evidence="7">The sequence shown here is derived from an EMBL/GenBank/DDBJ whole genome shotgun (WGS) entry which is preliminary data.</text>
</comment>
<evidence type="ECO:0000313" key="8">
    <source>
        <dbReference type="Proteomes" id="UP000265848"/>
    </source>
</evidence>
<sequence length="315" mass="34187">MSSRRAPLSPVGLLLGEVVPTMFLLKAKWRDVSLDEMGGVMKRIESLRRGLKVMDLLQAAGPLSLAELARATGIDKATLLRILATLEEEAHARRGLGDGLWYAATRDMVAPAADTLLAQVSAPVLDRLCQKALWPSDVGVYHDGSIQILETSRRLSPFLVNRVVNYDVHVLPSAMGRAILAWSAPETRAEILTTLASRNSPHDRLAGERDRVARLIDETLTRGYAIRHPGYFVAVRREATVSAIAVPVLSRGVAIGAVNLSWVARAQSEADIASAHLEDLRRAAAEIAKAIPLPRSVSGTTDRQGGKDRRHLARG</sequence>
<proteinExistence type="predicted"/>
<feature type="region of interest" description="Disordered" evidence="4">
    <location>
        <begin position="294"/>
        <end position="315"/>
    </location>
</feature>
<feature type="domain" description="IclR-ED" evidence="6">
    <location>
        <begin position="104"/>
        <end position="293"/>
    </location>
</feature>
<evidence type="ECO:0000256" key="2">
    <source>
        <dbReference type="ARBA" id="ARBA00023125"/>
    </source>
</evidence>
<keyword evidence="3" id="KW-0804">Transcription</keyword>
<dbReference type="Pfam" id="PF01614">
    <property type="entry name" value="IclR_C"/>
    <property type="match status" value="1"/>
</dbReference>
<dbReference type="SUPFAM" id="SSF46785">
    <property type="entry name" value="Winged helix' DNA-binding domain"/>
    <property type="match status" value="1"/>
</dbReference>
<dbReference type="PROSITE" id="PS51078">
    <property type="entry name" value="ICLR_ED"/>
    <property type="match status" value="1"/>
</dbReference>
<organism evidence="7 8">
    <name type="scientific">Pseudooceanicola sediminis</name>
    <dbReference type="NCBI Taxonomy" id="2211117"/>
    <lineage>
        <taxon>Bacteria</taxon>
        <taxon>Pseudomonadati</taxon>
        <taxon>Pseudomonadota</taxon>
        <taxon>Alphaproteobacteria</taxon>
        <taxon>Rhodobacterales</taxon>
        <taxon>Paracoccaceae</taxon>
        <taxon>Pseudooceanicola</taxon>
    </lineage>
</organism>
<dbReference type="PANTHER" id="PTHR30136">
    <property type="entry name" value="HELIX-TURN-HELIX TRANSCRIPTIONAL REGULATOR, ICLR FAMILY"/>
    <property type="match status" value="1"/>
</dbReference>
<dbReference type="InterPro" id="IPR005471">
    <property type="entry name" value="Tscrpt_reg_IclR_N"/>
</dbReference>
<keyword evidence="1" id="KW-0805">Transcription regulation</keyword>
<dbReference type="Gene3D" id="1.10.10.10">
    <property type="entry name" value="Winged helix-like DNA-binding domain superfamily/Winged helix DNA-binding domain"/>
    <property type="match status" value="1"/>
</dbReference>
<dbReference type="EMBL" id="QWJJ01000011">
    <property type="protein sequence ID" value="RII38186.1"/>
    <property type="molecule type" value="Genomic_DNA"/>
</dbReference>
<dbReference type="SMART" id="SM00346">
    <property type="entry name" value="HTH_ICLR"/>
    <property type="match status" value="1"/>
</dbReference>
<keyword evidence="8" id="KW-1185">Reference proteome</keyword>
<evidence type="ECO:0000259" key="5">
    <source>
        <dbReference type="PROSITE" id="PS51077"/>
    </source>
</evidence>
<dbReference type="GO" id="GO:0003677">
    <property type="term" value="F:DNA binding"/>
    <property type="evidence" value="ECO:0007669"/>
    <property type="project" value="UniProtKB-KW"/>
</dbReference>
<dbReference type="Proteomes" id="UP000265848">
    <property type="component" value="Unassembled WGS sequence"/>
</dbReference>
<gene>
    <name evidence="7" type="ORF">DL237_13345</name>
</gene>
<feature type="domain" description="HTH iclR-type" evidence="5">
    <location>
        <begin position="44"/>
        <end position="105"/>
    </location>
</feature>
<evidence type="ECO:0000256" key="3">
    <source>
        <dbReference type="ARBA" id="ARBA00023163"/>
    </source>
</evidence>
<dbReference type="Gene3D" id="3.30.450.40">
    <property type="match status" value="1"/>
</dbReference>
<dbReference type="InterPro" id="IPR050707">
    <property type="entry name" value="HTH_MetabolicPath_Reg"/>
</dbReference>
<dbReference type="InterPro" id="IPR036388">
    <property type="entry name" value="WH-like_DNA-bd_sf"/>
</dbReference>
<keyword evidence="2" id="KW-0238">DNA-binding</keyword>
<dbReference type="InterPro" id="IPR029016">
    <property type="entry name" value="GAF-like_dom_sf"/>
</dbReference>
<dbReference type="OrthoDB" id="9807558at2"/>
<accession>A0A399J5W2</accession>
<protein>
    <submittedName>
        <fullName evidence="7">Winged helix-turn-helix transcriptional regulator</fullName>
    </submittedName>
</protein>
<dbReference type="InterPro" id="IPR036390">
    <property type="entry name" value="WH_DNA-bd_sf"/>
</dbReference>
<evidence type="ECO:0000256" key="4">
    <source>
        <dbReference type="SAM" id="MobiDB-lite"/>
    </source>
</evidence>
<name>A0A399J5W2_9RHOB</name>
<evidence type="ECO:0000259" key="6">
    <source>
        <dbReference type="PROSITE" id="PS51078"/>
    </source>
</evidence>
<evidence type="ECO:0000256" key="1">
    <source>
        <dbReference type="ARBA" id="ARBA00023015"/>
    </source>
</evidence>